<protein>
    <recommendedName>
        <fullName evidence="1">YdbS-like PH domain-containing protein</fullName>
    </recommendedName>
</protein>
<feature type="domain" description="YdbS-like PH" evidence="1">
    <location>
        <begin position="10"/>
        <end position="63"/>
    </location>
</feature>
<name>A0A9D1LA57_9CLOT</name>
<reference evidence="2" key="2">
    <citation type="journal article" date="2021" name="PeerJ">
        <title>Extensive microbial diversity within the chicken gut microbiome revealed by metagenomics and culture.</title>
        <authorList>
            <person name="Gilroy R."/>
            <person name="Ravi A."/>
            <person name="Getino M."/>
            <person name="Pursley I."/>
            <person name="Horton D.L."/>
            <person name="Alikhan N.F."/>
            <person name="Baker D."/>
            <person name="Gharbi K."/>
            <person name="Hall N."/>
            <person name="Watson M."/>
            <person name="Adriaenssens E.M."/>
            <person name="Foster-Nyarko E."/>
            <person name="Jarju S."/>
            <person name="Secka A."/>
            <person name="Antonio M."/>
            <person name="Oren A."/>
            <person name="Chaudhuri R.R."/>
            <person name="La Ragione R."/>
            <person name="Hildebrand F."/>
            <person name="Pallen M.J."/>
        </authorList>
    </citation>
    <scope>NUCLEOTIDE SEQUENCE</scope>
    <source>
        <strain evidence="2">CHK195-4489</strain>
    </source>
</reference>
<proteinExistence type="predicted"/>
<organism evidence="2 3">
    <name type="scientific">Candidatus Egerieisoma faecipullorum</name>
    <dbReference type="NCBI Taxonomy" id="2840963"/>
    <lineage>
        <taxon>Bacteria</taxon>
        <taxon>Bacillati</taxon>
        <taxon>Bacillota</taxon>
        <taxon>Clostridia</taxon>
        <taxon>Eubacteriales</taxon>
        <taxon>Clostridiaceae</taxon>
        <taxon>Clostridiaceae incertae sedis</taxon>
        <taxon>Candidatus Egerieisoma</taxon>
    </lineage>
</organism>
<evidence type="ECO:0000259" key="1">
    <source>
        <dbReference type="Pfam" id="PF03703"/>
    </source>
</evidence>
<sequence length="72" mass="8368">MLTLCYYKGLNIHTVSFYASKISHMKIKRSIFQYKNNTCDFILYTGGEGGHKHQVTGLPYDEAFFTAIERLR</sequence>
<accession>A0A9D1LA57</accession>
<dbReference type="Proteomes" id="UP000824089">
    <property type="component" value="Unassembled WGS sequence"/>
</dbReference>
<dbReference type="EMBL" id="DVMM01000093">
    <property type="protein sequence ID" value="HIU29571.1"/>
    <property type="molecule type" value="Genomic_DNA"/>
</dbReference>
<comment type="caution">
    <text evidence="2">The sequence shown here is derived from an EMBL/GenBank/DDBJ whole genome shotgun (WGS) entry which is preliminary data.</text>
</comment>
<gene>
    <name evidence="2" type="ORF">IAD50_04645</name>
</gene>
<dbReference type="Pfam" id="PF03703">
    <property type="entry name" value="bPH_2"/>
    <property type="match status" value="1"/>
</dbReference>
<reference evidence="2" key="1">
    <citation type="submission" date="2020-10" db="EMBL/GenBank/DDBJ databases">
        <authorList>
            <person name="Gilroy R."/>
        </authorList>
    </citation>
    <scope>NUCLEOTIDE SEQUENCE</scope>
    <source>
        <strain evidence="2">CHK195-4489</strain>
    </source>
</reference>
<dbReference type="AlphaFoldDB" id="A0A9D1LA57"/>
<evidence type="ECO:0000313" key="2">
    <source>
        <dbReference type="EMBL" id="HIU29571.1"/>
    </source>
</evidence>
<dbReference type="InterPro" id="IPR005182">
    <property type="entry name" value="YdbS-like_PH"/>
</dbReference>
<evidence type="ECO:0000313" key="3">
    <source>
        <dbReference type="Proteomes" id="UP000824089"/>
    </source>
</evidence>